<organism evidence="1 2">
    <name type="scientific">Glossina morsitans morsitans</name>
    <name type="common">Savannah tsetse fly</name>
    <dbReference type="NCBI Taxonomy" id="37546"/>
    <lineage>
        <taxon>Eukaryota</taxon>
        <taxon>Metazoa</taxon>
        <taxon>Ecdysozoa</taxon>
        <taxon>Arthropoda</taxon>
        <taxon>Hexapoda</taxon>
        <taxon>Insecta</taxon>
        <taxon>Pterygota</taxon>
        <taxon>Neoptera</taxon>
        <taxon>Endopterygota</taxon>
        <taxon>Diptera</taxon>
        <taxon>Brachycera</taxon>
        <taxon>Muscomorpha</taxon>
        <taxon>Hippoboscoidea</taxon>
        <taxon>Glossinidae</taxon>
        <taxon>Glossina</taxon>
    </lineage>
</organism>
<accession>A0A1B0GG25</accession>
<keyword evidence="2" id="KW-1185">Reference proteome</keyword>
<dbReference type="AlphaFoldDB" id="A0A1B0GG25"/>
<name>A0A1B0GG25_GLOMM</name>
<proteinExistence type="predicted"/>
<dbReference type="EnsemblMetazoa" id="GMOY012299-RA">
    <property type="protein sequence ID" value="GMOY012299-PA"/>
    <property type="gene ID" value="GMOY012299"/>
</dbReference>
<dbReference type="Proteomes" id="UP000092444">
    <property type="component" value="Unassembled WGS sequence"/>
</dbReference>
<protein>
    <submittedName>
        <fullName evidence="1">Uncharacterized protein</fullName>
    </submittedName>
</protein>
<evidence type="ECO:0000313" key="2">
    <source>
        <dbReference type="Proteomes" id="UP000092444"/>
    </source>
</evidence>
<sequence>RYIGGKVKEKITEGNLQYHHHQHYSSIDPQLIPPLYPTNVEKIKIQTFSRIRLEHTIATHQWILKKSSSPICSCGQILTIKHILCNCLNFSLARSIAFKTINPLDFLKSASEQNINSIYYFITMTRLNI</sequence>
<reference evidence="1" key="1">
    <citation type="submission" date="2020-05" db="UniProtKB">
        <authorList>
            <consortium name="EnsemblMetazoa"/>
        </authorList>
    </citation>
    <scope>IDENTIFICATION</scope>
    <source>
        <strain evidence="1">Yale</strain>
    </source>
</reference>
<dbReference type="EMBL" id="CCAG010005203">
    <property type="status" value="NOT_ANNOTATED_CDS"/>
    <property type="molecule type" value="Genomic_DNA"/>
</dbReference>
<evidence type="ECO:0000313" key="1">
    <source>
        <dbReference type="EnsemblMetazoa" id="GMOY012299-PA"/>
    </source>
</evidence>
<dbReference type="VEuPathDB" id="VectorBase:GMOY012299"/>